<dbReference type="GO" id="GO:0004016">
    <property type="term" value="F:adenylate cyclase activity"/>
    <property type="evidence" value="ECO:0007669"/>
    <property type="project" value="UniProtKB-ARBA"/>
</dbReference>
<organism evidence="3 4">
    <name type="scientific">Streptomyces pini</name>
    <dbReference type="NCBI Taxonomy" id="1520580"/>
    <lineage>
        <taxon>Bacteria</taxon>
        <taxon>Bacillati</taxon>
        <taxon>Actinomycetota</taxon>
        <taxon>Actinomycetes</taxon>
        <taxon>Kitasatosporales</taxon>
        <taxon>Streptomycetaceae</taxon>
        <taxon>Streptomyces</taxon>
    </lineage>
</organism>
<feature type="region of interest" description="Disordered" evidence="1">
    <location>
        <begin position="214"/>
        <end position="273"/>
    </location>
</feature>
<name>A0A1I4JPP2_9ACTN</name>
<dbReference type="GO" id="GO:0009190">
    <property type="term" value="P:cyclic nucleotide biosynthetic process"/>
    <property type="evidence" value="ECO:0007669"/>
    <property type="project" value="InterPro"/>
</dbReference>
<evidence type="ECO:0000313" key="3">
    <source>
        <dbReference type="EMBL" id="SFL68167.1"/>
    </source>
</evidence>
<feature type="domain" description="Guanylate cyclase" evidence="2">
    <location>
        <begin position="17"/>
        <end position="136"/>
    </location>
</feature>
<dbReference type="InterPro" id="IPR001054">
    <property type="entry name" value="A/G_cyclase"/>
</dbReference>
<evidence type="ECO:0000313" key="4">
    <source>
        <dbReference type="Proteomes" id="UP000198928"/>
    </source>
</evidence>
<evidence type="ECO:0000256" key="1">
    <source>
        <dbReference type="SAM" id="MobiDB-lite"/>
    </source>
</evidence>
<accession>A0A1I4JPP2</accession>
<dbReference type="Gene3D" id="3.30.70.1230">
    <property type="entry name" value="Nucleotide cyclase"/>
    <property type="match status" value="1"/>
</dbReference>
<dbReference type="InterPro" id="IPR029787">
    <property type="entry name" value="Nucleotide_cyclase"/>
</dbReference>
<dbReference type="GO" id="GO:0035556">
    <property type="term" value="P:intracellular signal transduction"/>
    <property type="evidence" value="ECO:0007669"/>
    <property type="project" value="InterPro"/>
</dbReference>
<gene>
    <name evidence="3" type="ORF">SAMN05192584_12432</name>
</gene>
<evidence type="ECO:0000259" key="2">
    <source>
        <dbReference type="PROSITE" id="PS50125"/>
    </source>
</evidence>
<proteinExistence type="predicted"/>
<dbReference type="AlphaFoldDB" id="A0A1I4JPP2"/>
<dbReference type="OrthoDB" id="3424167at2"/>
<dbReference type="Proteomes" id="UP000198928">
    <property type="component" value="Unassembled WGS sequence"/>
</dbReference>
<reference evidence="4" key="1">
    <citation type="submission" date="2016-10" db="EMBL/GenBank/DDBJ databases">
        <authorList>
            <person name="Varghese N."/>
            <person name="Submissions S."/>
        </authorList>
    </citation>
    <scope>NUCLEOTIDE SEQUENCE [LARGE SCALE GENOMIC DNA]</scope>
    <source>
        <strain evidence="4">PL19</strain>
    </source>
</reference>
<dbReference type="PROSITE" id="PS50125">
    <property type="entry name" value="GUANYLATE_CYCLASE_2"/>
    <property type="match status" value="1"/>
</dbReference>
<sequence>MTSSALPDPVDVPPEHAFLVVDMKGYSQIPEAEMAPVRSDLDSVLTTVFAQSGLTPVRPEEDHYKETGDGAIFVLPARDAARLIDLLSHLNDALVRRHKARLADSPPIRLRASVHTGPLVMPGYRGDAINDACRFVDSQAVRQAMTAALEHGSFLAAVISEIAFRRTVRAGRTLTLDERQFLVSTARVQGKPDFEEPCRVFVPRVPPALVSPYITEESDVPPPHLRDPAAQAPAGSRKTGERSAPVRQKARASGHAQVVQVGGDQITYRPEQP</sequence>
<dbReference type="RefSeq" id="WP_093851990.1">
    <property type="nucleotide sequence ID" value="NZ_FOSG01000024.1"/>
</dbReference>
<protein>
    <recommendedName>
        <fullName evidence="2">Guanylate cyclase domain-containing protein</fullName>
    </recommendedName>
</protein>
<keyword evidence="4" id="KW-1185">Reference proteome</keyword>
<dbReference type="EMBL" id="FOSG01000024">
    <property type="protein sequence ID" value="SFL68167.1"/>
    <property type="molecule type" value="Genomic_DNA"/>
</dbReference>
<dbReference type="SUPFAM" id="SSF55073">
    <property type="entry name" value="Nucleotide cyclase"/>
    <property type="match status" value="1"/>
</dbReference>